<keyword evidence="3 5" id="KW-0808">Transferase</keyword>
<dbReference type="Proteomes" id="UP001497516">
    <property type="component" value="Chromosome 5"/>
</dbReference>
<evidence type="ECO:0000256" key="4">
    <source>
        <dbReference type="ARBA" id="ARBA00047606"/>
    </source>
</evidence>
<dbReference type="GO" id="GO:0047213">
    <property type="term" value="F:anthocyanidin 3-O-glucosyltransferase activity"/>
    <property type="evidence" value="ECO:0007669"/>
    <property type="project" value="UniProtKB-EC"/>
</dbReference>
<dbReference type="EMBL" id="OZ034818">
    <property type="protein sequence ID" value="CAL1387478.1"/>
    <property type="molecule type" value="Genomic_DNA"/>
</dbReference>
<protein>
    <recommendedName>
        <fullName evidence="6">Glycosyltransferase</fullName>
        <ecNumber evidence="6">2.4.1.-</ecNumber>
    </recommendedName>
</protein>
<dbReference type="GO" id="GO:0080043">
    <property type="term" value="F:quercetin 3-O-glucosyltransferase activity"/>
    <property type="evidence" value="ECO:0007669"/>
    <property type="project" value="TreeGrafter"/>
</dbReference>
<keyword evidence="8" id="KW-1185">Reference proteome</keyword>
<dbReference type="AlphaFoldDB" id="A0AAV2EP50"/>
<evidence type="ECO:0000256" key="2">
    <source>
        <dbReference type="ARBA" id="ARBA00009995"/>
    </source>
</evidence>
<keyword evidence="5" id="KW-0328">Glycosyltransferase</keyword>
<gene>
    <name evidence="7" type="ORF">LTRI10_LOCUS28460</name>
</gene>
<evidence type="ECO:0000313" key="8">
    <source>
        <dbReference type="Proteomes" id="UP001497516"/>
    </source>
</evidence>
<dbReference type="Gene3D" id="3.40.50.2000">
    <property type="entry name" value="Glycogen Phosphorylase B"/>
    <property type="match status" value="2"/>
</dbReference>
<evidence type="ECO:0000256" key="6">
    <source>
        <dbReference type="RuleBase" id="RU362057"/>
    </source>
</evidence>
<comment type="catalytic activity">
    <reaction evidence="4">
        <text>an anthocyanidin + UDP-alpha-D-glucose + H(+) = an anthocyanidin 3-O-beta-D-glucoside + UDP</text>
        <dbReference type="Rhea" id="RHEA:20093"/>
        <dbReference type="ChEBI" id="CHEBI:15378"/>
        <dbReference type="ChEBI" id="CHEBI:16307"/>
        <dbReference type="ChEBI" id="CHEBI:58223"/>
        <dbReference type="ChEBI" id="CHEBI:58885"/>
        <dbReference type="ChEBI" id="CHEBI:143576"/>
        <dbReference type="EC" id="2.4.1.115"/>
    </reaction>
</comment>
<comment type="similarity">
    <text evidence="2 5">Belongs to the UDP-glycosyltransferase family.</text>
</comment>
<dbReference type="PANTHER" id="PTHR11926">
    <property type="entry name" value="GLUCOSYL/GLUCURONOSYL TRANSFERASES"/>
    <property type="match status" value="1"/>
</dbReference>
<dbReference type="PANTHER" id="PTHR11926:SF1392">
    <property type="entry name" value="GLYCOSYLTRANSFERASE"/>
    <property type="match status" value="1"/>
</dbReference>
<accession>A0AAV2EP50</accession>
<proteinExistence type="inferred from homology"/>
<dbReference type="InterPro" id="IPR035595">
    <property type="entry name" value="UDP_glycos_trans_CS"/>
</dbReference>
<evidence type="ECO:0000256" key="1">
    <source>
        <dbReference type="ARBA" id="ARBA00004935"/>
    </source>
</evidence>
<comment type="pathway">
    <text evidence="1">Pigment biosynthesis; anthocyanin biosynthesis.</text>
</comment>
<dbReference type="GO" id="GO:0080044">
    <property type="term" value="F:quercetin 7-O-glucosyltransferase activity"/>
    <property type="evidence" value="ECO:0007669"/>
    <property type="project" value="TreeGrafter"/>
</dbReference>
<dbReference type="PROSITE" id="PS00375">
    <property type="entry name" value="UDPGT"/>
    <property type="match status" value="1"/>
</dbReference>
<sequence>MAEAAKIDQQASAIPHVLVFPLPVQGHITSMLKLAELLSLAGGGGIRVTFLNSDYNHKRLLQFSDAESRSQNYPGFRFETFDDGLPMDQLTKGEKVSELLGEMDSKTRPVFKNLLVQIQPPVTCVIGDGSLGFISDVSLEIGIPIIRFRTISPCFFWINFWLPEVIQAGELPIIGEEDMERLITKVPGMESFLRCRDLPGYCRAGTDDPTMIQVVKATRESSSPAYPLILNTFDDLDGPILARIRQRLPKTYTIGPAHEHLQSRLGTASSSSSLWKEEASCLTWLDAQPPGSVLYVNFGSITMMRRDQVIEFWEGLTGSKNRFLWVIRPGSVCSGEMADDVQMPEELVEGVEKGNLKVLVGWAPQEAVLGHEAVGGFLTHSGWNSTLESIVAGVPMICWPFFADQQVNSRFVSEVLKLGLDMKDVCDRRVVARMVNELMVERKEEFRRKAVEMARMAKESVEEGGSSYRNLELLIEDIKLMSSSQVQGLGEIGN</sequence>
<dbReference type="FunFam" id="3.40.50.2000:FF:000040">
    <property type="entry name" value="UDP-glycosyltransferase 76C1"/>
    <property type="match status" value="1"/>
</dbReference>
<reference evidence="7 8" key="1">
    <citation type="submission" date="2024-04" db="EMBL/GenBank/DDBJ databases">
        <authorList>
            <person name="Fracassetti M."/>
        </authorList>
    </citation>
    <scope>NUCLEOTIDE SEQUENCE [LARGE SCALE GENOMIC DNA]</scope>
</reference>
<dbReference type="CDD" id="cd03784">
    <property type="entry name" value="GT1_Gtf-like"/>
    <property type="match status" value="1"/>
</dbReference>
<organism evidence="7 8">
    <name type="scientific">Linum trigynum</name>
    <dbReference type="NCBI Taxonomy" id="586398"/>
    <lineage>
        <taxon>Eukaryota</taxon>
        <taxon>Viridiplantae</taxon>
        <taxon>Streptophyta</taxon>
        <taxon>Embryophyta</taxon>
        <taxon>Tracheophyta</taxon>
        <taxon>Spermatophyta</taxon>
        <taxon>Magnoliopsida</taxon>
        <taxon>eudicotyledons</taxon>
        <taxon>Gunneridae</taxon>
        <taxon>Pentapetalae</taxon>
        <taxon>rosids</taxon>
        <taxon>fabids</taxon>
        <taxon>Malpighiales</taxon>
        <taxon>Linaceae</taxon>
        <taxon>Linum</taxon>
    </lineage>
</organism>
<evidence type="ECO:0000256" key="3">
    <source>
        <dbReference type="ARBA" id="ARBA00022679"/>
    </source>
</evidence>
<dbReference type="EC" id="2.4.1.-" evidence="6"/>
<dbReference type="SUPFAM" id="SSF53756">
    <property type="entry name" value="UDP-Glycosyltransferase/glycogen phosphorylase"/>
    <property type="match status" value="1"/>
</dbReference>
<dbReference type="InterPro" id="IPR002213">
    <property type="entry name" value="UDP_glucos_trans"/>
</dbReference>
<evidence type="ECO:0000313" key="7">
    <source>
        <dbReference type="EMBL" id="CAL1387478.1"/>
    </source>
</evidence>
<evidence type="ECO:0000256" key="5">
    <source>
        <dbReference type="RuleBase" id="RU003718"/>
    </source>
</evidence>
<dbReference type="Pfam" id="PF00201">
    <property type="entry name" value="UDPGT"/>
    <property type="match status" value="1"/>
</dbReference>
<name>A0AAV2EP50_9ROSI</name>